<accession>A0A0F4YZ50</accession>
<dbReference type="RefSeq" id="XP_013329510.1">
    <property type="nucleotide sequence ID" value="XM_013474056.1"/>
</dbReference>
<comment type="caution">
    <text evidence="3">The sequence shown here is derived from an EMBL/GenBank/DDBJ whole genome shotgun (WGS) entry which is preliminary data.</text>
</comment>
<name>A0A0F4YZ50_RASE3</name>
<reference evidence="3 4" key="1">
    <citation type="submission" date="2015-04" db="EMBL/GenBank/DDBJ databases">
        <authorList>
            <person name="Heijne W.H."/>
            <person name="Fedorova N.D."/>
            <person name="Nierman W.C."/>
            <person name="Vollebregt A.W."/>
            <person name="Zhao Z."/>
            <person name="Wu L."/>
            <person name="Kumar M."/>
            <person name="Stam H."/>
            <person name="van den Berg M.A."/>
            <person name="Pel H.J."/>
        </authorList>
    </citation>
    <scope>NUCLEOTIDE SEQUENCE [LARGE SCALE GENOMIC DNA]</scope>
    <source>
        <strain evidence="3 4">CBS 393.64</strain>
    </source>
</reference>
<dbReference type="GeneID" id="25315414"/>
<feature type="chain" id="PRO_5002482210" evidence="2">
    <location>
        <begin position="21"/>
        <end position="153"/>
    </location>
</feature>
<feature type="region of interest" description="Disordered" evidence="1">
    <location>
        <begin position="49"/>
        <end position="68"/>
    </location>
</feature>
<evidence type="ECO:0000313" key="4">
    <source>
        <dbReference type="Proteomes" id="UP000053958"/>
    </source>
</evidence>
<dbReference type="EMBL" id="LASV01000119">
    <property type="protein sequence ID" value="KKA22898.1"/>
    <property type="molecule type" value="Genomic_DNA"/>
</dbReference>
<dbReference type="AlphaFoldDB" id="A0A0F4YZ50"/>
<keyword evidence="4" id="KW-1185">Reference proteome</keyword>
<organism evidence="3 4">
    <name type="scientific">Rasamsonia emersonii (strain ATCC 16479 / CBS 393.64 / IMI 116815)</name>
    <dbReference type="NCBI Taxonomy" id="1408163"/>
    <lineage>
        <taxon>Eukaryota</taxon>
        <taxon>Fungi</taxon>
        <taxon>Dikarya</taxon>
        <taxon>Ascomycota</taxon>
        <taxon>Pezizomycotina</taxon>
        <taxon>Eurotiomycetes</taxon>
        <taxon>Eurotiomycetidae</taxon>
        <taxon>Eurotiales</taxon>
        <taxon>Trichocomaceae</taxon>
        <taxon>Rasamsonia</taxon>
    </lineage>
</organism>
<evidence type="ECO:0000313" key="3">
    <source>
        <dbReference type="EMBL" id="KKA22898.1"/>
    </source>
</evidence>
<dbReference type="OrthoDB" id="4161406at2759"/>
<evidence type="ECO:0000256" key="1">
    <source>
        <dbReference type="SAM" id="MobiDB-lite"/>
    </source>
</evidence>
<protein>
    <submittedName>
        <fullName evidence="3">Uncharacterized protein</fullName>
    </submittedName>
</protein>
<feature type="signal peptide" evidence="2">
    <location>
        <begin position="1"/>
        <end position="20"/>
    </location>
</feature>
<dbReference type="Proteomes" id="UP000053958">
    <property type="component" value="Unassembled WGS sequence"/>
</dbReference>
<gene>
    <name evidence="3" type="ORF">T310_3064</name>
</gene>
<proteinExistence type="predicted"/>
<sequence length="153" mass="15507">MKFLGLGAIALLSLVQFCPAPIPLPFIASLCGGIVSGSISGAIGAGVAKSSSGHKRSTDATSYPPGVSQQSVDLCKAQLRNATVYLSGTREAIRAEGVPPACMDLATVLLGTPVSGPVPTPLSASSVQYTNLTDDEINQLADALEARGIPKAN</sequence>
<keyword evidence="2" id="KW-0732">Signal</keyword>
<evidence type="ECO:0000256" key="2">
    <source>
        <dbReference type="SAM" id="SignalP"/>
    </source>
</evidence>
<dbReference type="STRING" id="1408163.A0A0F4YZ50"/>